<keyword evidence="2" id="KW-0678">Repressor</keyword>
<accession>A0A146KJQ2</accession>
<dbReference type="GO" id="GO:0005654">
    <property type="term" value="C:nucleoplasm"/>
    <property type="evidence" value="ECO:0007669"/>
    <property type="project" value="UniProtKB-ARBA"/>
</dbReference>
<evidence type="ECO:0000256" key="3">
    <source>
        <dbReference type="ARBA" id="ARBA00023015"/>
    </source>
</evidence>
<dbReference type="GO" id="GO:0010468">
    <property type="term" value="P:regulation of gene expression"/>
    <property type="evidence" value="ECO:0007669"/>
    <property type="project" value="UniProtKB-ARBA"/>
</dbReference>
<evidence type="ECO:0000256" key="5">
    <source>
        <dbReference type="ARBA" id="ARBA00023242"/>
    </source>
</evidence>
<feature type="non-terminal residue" evidence="6">
    <location>
        <position position="1"/>
    </location>
</feature>
<feature type="non-terminal residue" evidence="6">
    <location>
        <position position="144"/>
    </location>
</feature>
<keyword evidence="3" id="KW-0805">Transcription regulation</keyword>
<reference evidence="6" key="1">
    <citation type="submission" date="2015-07" db="EMBL/GenBank/DDBJ databases">
        <title>Adaptation to a free-living lifestyle via gene acquisitions in the diplomonad Trepomonas sp. PC1.</title>
        <authorList>
            <person name="Xu F."/>
            <person name="Jerlstrom-Hultqvist J."/>
            <person name="Kolisko M."/>
            <person name="Simpson A.G.B."/>
            <person name="Roger A.J."/>
            <person name="Svard S.G."/>
            <person name="Andersson J.O."/>
        </authorList>
    </citation>
    <scope>NUCLEOTIDE SEQUENCE</scope>
    <source>
        <strain evidence="6">PC1</strain>
    </source>
</reference>
<dbReference type="Pfam" id="PF08598">
    <property type="entry name" value="Sds3"/>
    <property type="match status" value="1"/>
</dbReference>
<comment type="subcellular location">
    <subcellularLocation>
        <location evidence="1">Nucleus</location>
    </subcellularLocation>
</comment>
<gene>
    <name evidence="6" type="ORF">TPC1_11264</name>
</gene>
<dbReference type="EMBL" id="GDID01000945">
    <property type="protein sequence ID" value="JAP95661.1"/>
    <property type="molecule type" value="Transcribed_RNA"/>
</dbReference>
<keyword evidence="4" id="KW-0804">Transcription</keyword>
<protein>
    <submittedName>
        <fullName evidence="6">Uncharacterized protein</fullName>
    </submittedName>
</protein>
<proteinExistence type="predicted"/>
<evidence type="ECO:0000256" key="2">
    <source>
        <dbReference type="ARBA" id="ARBA00022491"/>
    </source>
</evidence>
<dbReference type="InterPro" id="IPR013907">
    <property type="entry name" value="Sds3"/>
</dbReference>
<keyword evidence="5" id="KW-0539">Nucleus</keyword>
<sequence length="144" mass="16986">QEVTKENRAQIMKDLQKVIYEIQQELQLVYNGSHTEYLDLLEKLEICRERLNKLAKIQLDFDMQHANRVHEFAIRQIENDFLLGQDDIKEAIYEKLRAKKSQTMEVIEKLKTKAINCANEEIALKNMKIPTRQSIQSRPSSQVQ</sequence>
<organism evidence="6">
    <name type="scientific">Trepomonas sp. PC1</name>
    <dbReference type="NCBI Taxonomy" id="1076344"/>
    <lineage>
        <taxon>Eukaryota</taxon>
        <taxon>Metamonada</taxon>
        <taxon>Diplomonadida</taxon>
        <taxon>Hexamitidae</taxon>
        <taxon>Hexamitinae</taxon>
        <taxon>Trepomonas</taxon>
    </lineage>
</organism>
<name>A0A146KJQ2_9EUKA</name>
<dbReference type="AlphaFoldDB" id="A0A146KJQ2"/>
<evidence type="ECO:0000313" key="6">
    <source>
        <dbReference type="EMBL" id="JAP95661.1"/>
    </source>
</evidence>
<evidence type="ECO:0000256" key="1">
    <source>
        <dbReference type="ARBA" id="ARBA00004123"/>
    </source>
</evidence>
<evidence type="ECO:0000256" key="4">
    <source>
        <dbReference type="ARBA" id="ARBA00023163"/>
    </source>
</evidence>